<reference evidence="1 2" key="1">
    <citation type="submission" date="2018-11" db="EMBL/GenBank/DDBJ databases">
        <authorList>
            <consortium name="Pathogen Informatics"/>
        </authorList>
    </citation>
    <scope>NUCLEOTIDE SEQUENCE [LARGE SCALE GENOMIC DNA]</scope>
</reference>
<dbReference type="Pfam" id="PF25801">
    <property type="entry name" value="HEAT_GCN1_C_2"/>
    <property type="match status" value="1"/>
</dbReference>
<keyword evidence="2" id="KW-1185">Reference proteome</keyword>
<dbReference type="Proteomes" id="UP000267096">
    <property type="component" value="Unassembled WGS sequence"/>
</dbReference>
<dbReference type="AlphaFoldDB" id="A0A3P6NNR8"/>
<name>A0A3P6NNR8_ANISI</name>
<proteinExistence type="predicted"/>
<accession>A0A3P6NNR8</accession>
<evidence type="ECO:0000313" key="2">
    <source>
        <dbReference type="Proteomes" id="UP000267096"/>
    </source>
</evidence>
<evidence type="ECO:0000313" key="1">
    <source>
        <dbReference type="EMBL" id="VDK24919.1"/>
    </source>
</evidence>
<gene>
    <name evidence="1" type="ORF">ASIM_LOCUS5048</name>
</gene>
<sequence>MIKLLANSDDASLLETTLVSLRAVVYRAYAKLSEGTLNSIVQVAEKNCGEDVDDATLLAAAALYGETVLRLNAFTPEFLTQIESGGMNVRQQHARIVALQHMCTVDCDAVLNAYGIDKLRSAISSAIQSDKAFIACAGVRTATELLKRSFIAL</sequence>
<protein>
    <submittedName>
        <fullName evidence="1">Uncharacterized protein</fullName>
    </submittedName>
</protein>
<organism evidence="1 2">
    <name type="scientific">Anisakis simplex</name>
    <name type="common">Herring worm</name>
    <dbReference type="NCBI Taxonomy" id="6269"/>
    <lineage>
        <taxon>Eukaryota</taxon>
        <taxon>Metazoa</taxon>
        <taxon>Ecdysozoa</taxon>
        <taxon>Nematoda</taxon>
        <taxon>Chromadorea</taxon>
        <taxon>Rhabditida</taxon>
        <taxon>Spirurina</taxon>
        <taxon>Ascaridomorpha</taxon>
        <taxon>Ascaridoidea</taxon>
        <taxon>Anisakidae</taxon>
        <taxon>Anisakis</taxon>
        <taxon>Anisakis simplex complex</taxon>
    </lineage>
</organism>
<dbReference type="EMBL" id="UYRR01009475">
    <property type="protein sequence ID" value="VDK24919.1"/>
    <property type="molecule type" value="Genomic_DNA"/>
</dbReference>